<dbReference type="EMBL" id="SOEB01000013">
    <property type="protein sequence ID" value="TDX28024.1"/>
    <property type="molecule type" value="Genomic_DNA"/>
</dbReference>
<evidence type="ECO:0000313" key="1">
    <source>
        <dbReference type="EMBL" id="TDX28024.1"/>
    </source>
</evidence>
<protein>
    <submittedName>
        <fullName evidence="1">Uncharacterized protein</fullName>
    </submittedName>
</protein>
<gene>
    <name evidence="1" type="ORF">EV657_113105</name>
</gene>
<comment type="caution">
    <text evidence="1">The sequence shown here is derived from an EMBL/GenBank/DDBJ whole genome shotgun (WGS) entry which is preliminary data.</text>
</comment>
<proteinExistence type="predicted"/>
<name>A0A4R8FNT4_9RHOB</name>
<sequence>MARKPANFTQTDVTRVLKAYRNAEIPVDRCEIDPRTGKIVVFVNTAEDIVSSPWDTATA</sequence>
<accession>A0A4R8FNT4</accession>
<dbReference type="Proteomes" id="UP000295484">
    <property type="component" value="Unassembled WGS sequence"/>
</dbReference>
<evidence type="ECO:0000313" key="2">
    <source>
        <dbReference type="Proteomes" id="UP000295484"/>
    </source>
</evidence>
<dbReference type="AlphaFoldDB" id="A0A4R8FNT4"/>
<dbReference type="RefSeq" id="WP_134078188.1">
    <property type="nucleotide sequence ID" value="NZ_SOEB01000013.1"/>
</dbReference>
<organism evidence="1 2">
    <name type="scientific">Rhodovulum visakhapatnamense</name>
    <dbReference type="NCBI Taxonomy" id="364297"/>
    <lineage>
        <taxon>Bacteria</taxon>
        <taxon>Pseudomonadati</taxon>
        <taxon>Pseudomonadota</taxon>
        <taxon>Alphaproteobacteria</taxon>
        <taxon>Rhodobacterales</taxon>
        <taxon>Paracoccaceae</taxon>
        <taxon>Rhodovulum</taxon>
    </lineage>
</organism>
<reference evidence="1 2" key="1">
    <citation type="submission" date="2019-03" db="EMBL/GenBank/DDBJ databases">
        <title>Genomic Encyclopedia of Type Strains, Phase IV (KMG-IV): sequencing the most valuable type-strain genomes for metagenomic binning, comparative biology and taxonomic classification.</title>
        <authorList>
            <person name="Goeker M."/>
        </authorList>
    </citation>
    <scope>NUCLEOTIDE SEQUENCE [LARGE SCALE GENOMIC DNA]</scope>
    <source>
        <strain evidence="1 2">JA181</strain>
    </source>
</reference>